<gene>
    <name evidence="2" type="ORF">MAM_04406</name>
</gene>
<comment type="caution">
    <text evidence="2">The sequence shown here is derived from an EMBL/GenBank/DDBJ whole genome shotgun (WGS) entry which is preliminary data.</text>
</comment>
<organism evidence="2 3">
    <name type="scientific">Metarhizium album (strain ARSEF 1941)</name>
    <dbReference type="NCBI Taxonomy" id="1081103"/>
    <lineage>
        <taxon>Eukaryota</taxon>
        <taxon>Fungi</taxon>
        <taxon>Dikarya</taxon>
        <taxon>Ascomycota</taxon>
        <taxon>Pezizomycotina</taxon>
        <taxon>Sordariomycetes</taxon>
        <taxon>Hypocreomycetidae</taxon>
        <taxon>Hypocreales</taxon>
        <taxon>Clavicipitaceae</taxon>
        <taxon>Metarhizium</taxon>
    </lineage>
</organism>
<evidence type="ECO:0000313" key="2">
    <source>
        <dbReference type="EMBL" id="KHN98017.1"/>
    </source>
</evidence>
<accession>A0A0B2WX58</accession>
<proteinExistence type="predicted"/>
<dbReference type="HOGENOM" id="CLU_1555624_0_0_1"/>
<reference evidence="2 3" key="1">
    <citation type="journal article" date="2014" name="Proc. Natl. Acad. Sci. U.S.A.">
        <title>Trajectory and genomic determinants of fungal-pathogen speciation and host adaptation.</title>
        <authorList>
            <person name="Hu X."/>
            <person name="Xiao G."/>
            <person name="Zheng P."/>
            <person name="Shang Y."/>
            <person name="Su Y."/>
            <person name="Zhang X."/>
            <person name="Liu X."/>
            <person name="Zhan S."/>
            <person name="St Leger R.J."/>
            <person name="Wang C."/>
        </authorList>
    </citation>
    <scope>NUCLEOTIDE SEQUENCE [LARGE SCALE GENOMIC DNA]</scope>
    <source>
        <strain evidence="2 3">ARSEF 1941</strain>
    </source>
</reference>
<feature type="region of interest" description="Disordered" evidence="1">
    <location>
        <begin position="1"/>
        <end position="21"/>
    </location>
</feature>
<dbReference type="EMBL" id="AZHE01000009">
    <property type="protein sequence ID" value="KHN98017.1"/>
    <property type="molecule type" value="Genomic_DNA"/>
</dbReference>
<evidence type="ECO:0000313" key="3">
    <source>
        <dbReference type="Proteomes" id="UP000030816"/>
    </source>
</evidence>
<sequence length="172" mass="19449">MDEFGRGKQRGHRPVNTDVCKEGREAEENILLASSVFSVPTGTWQKHSLCCEKAARQLQSASVLRNFSSEASRTRQKSPCGVQLAGHDRGRSWVSEDEATLFPGQKEHQRREGRQKHDVLRCGVVEAPNEASVERGHDHDRIRRRAERQRGPIVRRCIDRSCFDRASNAAFG</sequence>
<dbReference type="GeneID" id="63738861"/>
<keyword evidence="3" id="KW-1185">Reference proteome</keyword>
<dbReference type="RefSeq" id="XP_040679083.1">
    <property type="nucleotide sequence ID" value="XM_040823204.1"/>
</dbReference>
<dbReference type="Proteomes" id="UP000030816">
    <property type="component" value="Unassembled WGS sequence"/>
</dbReference>
<dbReference type="AlphaFoldDB" id="A0A0B2WX58"/>
<evidence type="ECO:0000256" key="1">
    <source>
        <dbReference type="SAM" id="MobiDB-lite"/>
    </source>
</evidence>
<name>A0A0B2WX58_METAS</name>
<feature type="region of interest" description="Disordered" evidence="1">
    <location>
        <begin position="68"/>
        <end position="89"/>
    </location>
</feature>
<protein>
    <submittedName>
        <fullName evidence="2">Uncharacterized protein</fullName>
    </submittedName>
</protein>